<keyword evidence="1" id="KW-1133">Transmembrane helix</keyword>
<organism evidence="2 3">
    <name type="scientific">Companilactobacillus farciminis</name>
    <dbReference type="NCBI Taxonomy" id="1612"/>
    <lineage>
        <taxon>Bacteria</taxon>
        <taxon>Bacillati</taxon>
        <taxon>Bacillota</taxon>
        <taxon>Bacilli</taxon>
        <taxon>Lactobacillales</taxon>
        <taxon>Lactobacillaceae</taxon>
        <taxon>Companilactobacillus</taxon>
    </lineage>
</organism>
<evidence type="ECO:0000256" key="1">
    <source>
        <dbReference type="SAM" id="Phobius"/>
    </source>
</evidence>
<comment type="caution">
    <text evidence="2">The sequence shown here is derived from an EMBL/GenBank/DDBJ whole genome shotgun (WGS) entry which is preliminary data.</text>
</comment>
<dbReference type="OrthoDB" id="2311643at2"/>
<evidence type="ECO:0000313" key="3">
    <source>
        <dbReference type="Proteomes" id="UP000295257"/>
    </source>
</evidence>
<name>A0A4R5NDY4_9LACO</name>
<keyword evidence="1" id="KW-0812">Transmembrane</keyword>
<proteinExistence type="predicted"/>
<dbReference type="EMBL" id="PUFN01000019">
    <property type="protein sequence ID" value="TDG71797.1"/>
    <property type="molecule type" value="Genomic_DNA"/>
</dbReference>
<sequence>MKNRVIKNFVMFLFFWTIIVVGLNLLHGRSFWTHLPWEVYLIFLLSLLQLTTALSKKVISSIDFVIFFVYTVINSSYFGYTNWTSLVIFAIMALFFTAITIFIGNQFKKGDHR</sequence>
<evidence type="ECO:0000313" key="2">
    <source>
        <dbReference type="EMBL" id="TDG71797.1"/>
    </source>
</evidence>
<feature type="transmembrane region" description="Helical" evidence="1">
    <location>
        <begin position="62"/>
        <end position="80"/>
    </location>
</feature>
<feature type="transmembrane region" description="Helical" evidence="1">
    <location>
        <begin position="39"/>
        <end position="55"/>
    </location>
</feature>
<dbReference type="RefSeq" id="WP_010020609.1">
    <property type="nucleotide sequence ID" value="NZ_CAJJMR010000065.1"/>
</dbReference>
<reference evidence="2 3" key="1">
    <citation type="journal article" date="2019" name="Appl. Microbiol. Biotechnol.">
        <title>Uncovering carbohydrate metabolism through a genotype-phenotype association study of 56 lactic acid bacteria genomes.</title>
        <authorList>
            <person name="Buron-Moles G."/>
            <person name="Chailyan A."/>
            <person name="Dolejs I."/>
            <person name="Forster J."/>
            <person name="Miks M.H."/>
        </authorList>
    </citation>
    <scope>NUCLEOTIDE SEQUENCE [LARGE SCALE GENOMIC DNA]</scope>
    <source>
        <strain evidence="2 3">ATCC 29644</strain>
    </source>
</reference>
<gene>
    <name evidence="2" type="ORF">C5L30_002377</name>
</gene>
<dbReference type="Proteomes" id="UP000295257">
    <property type="component" value="Unassembled WGS sequence"/>
</dbReference>
<feature type="transmembrane region" description="Helical" evidence="1">
    <location>
        <begin position="86"/>
        <end position="104"/>
    </location>
</feature>
<protein>
    <submittedName>
        <fullName evidence="2">Uncharacterized protein</fullName>
    </submittedName>
</protein>
<keyword evidence="3" id="KW-1185">Reference proteome</keyword>
<dbReference type="AlphaFoldDB" id="A0A4R5NDY4"/>
<accession>A0A4R5NDY4</accession>
<keyword evidence="1" id="KW-0472">Membrane</keyword>
<feature type="transmembrane region" description="Helical" evidence="1">
    <location>
        <begin position="9"/>
        <end position="27"/>
    </location>
</feature>
<dbReference type="STRING" id="1612.ABB44_07180"/>